<comment type="caution">
    <text evidence="6">The sequence shown here is derived from an EMBL/GenBank/DDBJ whole genome shotgun (WGS) entry which is preliminary data.</text>
</comment>
<accession>A0A5J4WY07</accession>
<evidence type="ECO:0000313" key="7">
    <source>
        <dbReference type="Proteomes" id="UP000324800"/>
    </source>
</evidence>
<dbReference type="InterPro" id="IPR001373">
    <property type="entry name" value="Cullin_N"/>
</dbReference>
<dbReference type="GO" id="GO:0006511">
    <property type="term" value="P:ubiquitin-dependent protein catabolic process"/>
    <property type="evidence" value="ECO:0007669"/>
    <property type="project" value="InterPro"/>
</dbReference>
<evidence type="ECO:0000313" key="6">
    <source>
        <dbReference type="EMBL" id="KAA6399356.1"/>
    </source>
</evidence>
<dbReference type="AlphaFoldDB" id="A0A5J4WY07"/>
<name>A0A5J4WY07_9EUKA</name>
<dbReference type="InterPro" id="IPR059120">
    <property type="entry name" value="Cullin-like_AB"/>
</dbReference>
<evidence type="ECO:0000256" key="2">
    <source>
        <dbReference type="PROSITE-ProRule" id="PRU00330"/>
    </source>
</evidence>
<proteinExistence type="inferred from homology"/>
<sequence>MDPAFDDLDTIKDVNDAWTRYLKPIIDDIKAQLQQNPSIATASQKNILIFTLVIQHLCQKLDLTNEVVELALRIIMDYCNMEINEPLKQMKDDQFLQGVTQCWETFKISVKIVCSLFQYLDDNYFNSAQPTKNDKAIQLLSLQQRAYNIFKEQVFASKIDVIKSLILDSIDKERSGETINITLMKNAIDMFVDLNPSLEQFYKYLEIEFLQRARAFYQQFTQSSLEQDSIPDFMIKCETAYSVESKRIDNYMNKMTEPKIREVLDEELLKKNINLLINSQESGFRVLLEHDRFEDLGRMYRLITHLDNEIGIDPMAKEFYKYLSVCAKNLMESNLNELKNIENNREEVRLNVVKERQTSTPPKQEENIISDPEMNKQNNTTFQIEQKNNKDFESKVEQIQTEDCLQGQFFVGQILNLFKRFNRMYEVPFQKNSKLGFAVKDIFLYFLNTVFKEFSQDAKTIITKCIDELLKNSTSAKQDNQINTQMDEIVEILKFFDDKSEFLDEIKDNFLEKIFEEGSEPLAINEVEKAFVLKMSSALSCTETSKLDYMLQDNIRRNKIHQQFIDYQERTGQIPEFDLEAHVVPRSFFPGIKISNINLPENLQQALQSFQQFYRRIKPYRQIEFVPQFGTVEVQVQVWQQTYTITMKPIQAIILLQFADGAVKSLRELEQTLQIGIEEVKRNILPMMTQTPPILTSATEGADREGNQRQDDIYLKLNKKFQSRSQNFRLKQTVVFERLMDPPLPPNEKRLLNYIAQSKMKDEDKNVNDVIE</sequence>
<dbReference type="PROSITE" id="PS50069">
    <property type="entry name" value="CULLIN_2"/>
    <property type="match status" value="1"/>
</dbReference>
<dbReference type="Gene3D" id="1.20.1310.10">
    <property type="entry name" value="Cullin Repeats"/>
    <property type="match status" value="4"/>
</dbReference>
<dbReference type="GO" id="GO:0031625">
    <property type="term" value="F:ubiquitin protein ligase binding"/>
    <property type="evidence" value="ECO:0007669"/>
    <property type="project" value="InterPro"/>
</dbReference>
<dbReference type="PANTHER" id="PTHR11932">
    <property type="entry name" value="CULLIN"/>
    <property type="match status" value="1"/>
</dbReference>
<feature type="coiled-coil region" evidence="4">
    <location>
        <begin position="331"/>
        <end position="358"/>
    </location>
</feature>
<dbReference type="InterPro" id="IPR045093">
    <property type="entry name" value="Cullin"/>
</dbReference>
<dbReference type="Pfam" id="PF00888">
    <property type="entry name" value="Cullin"/>
    <property type="match status" value="1"/>
</dbReference>
<feature type="domain" description="Cullin family profile" evidence="5">
    <location>
        <begin position="457"/>
        <end position="688"/>
    </location>
</feature>
<dbReference type="Gene3D" id="3.30.230.130">
    <property type="entry name" value="Cullin, Chain C, Domain 2"/>
    <property type="match status" value="1"/>
</dbReference>
<dbReference type="Pfam" id="PF26557">
    <property type="entry name" value="Cullin_AB"/>
    <property type="match status" value="1"/>
</dbReference>
<organism evidence="6 7">
    <name type="scientific">Streblomastix strix</name>
    <dbReference type="NCBI Taxonomy" id="222440"/>
    <lineage>
        <taxon>Eukaryota</taxon>
        <taxon>Metamonada</taxon>
        <taxon>Preaxostyla</taxon>
        <taxon>Oxymonadida</taxon>
        <taxon>Streblomastigidae</taxon>
        <taxon>Streblomastix</taxon>
    </lineage>
</organism>
<keyword evidence="4" id="KW-0175">Coiled coil</keyword>
<dbReference type="SUPFAM" id="SSF74788">
    <property type="entry name" value="Cullin repeat-like"/>
    <property type="match status" value="1"/>
</dbReference>
<dbReference type="SUPFAM" id="SSF75632">
    <property type="entry name" value="Cullin homology domain"/>
    <property type="match status" value="1"/>
</dbReference>
<comment type="similarity">
    <text evidence="1 2 3">Belongs to the cullin family.</text>
</comment>
<evidence type="ECO:0000256" key="1">
    <source>
        <dbReference type="ARBA" id="ARBA00006019"/>
    </source>
</evidence>
<protein>
    <submittedName>
        <fullName evidence="6">Putative cullin</fullName>
    </submittedName>
</protein>
<evidence type="ECO:0000259" key="5">
    <source>
        <dbReference type="PROSITE" id="PS50069"/>
    </source>
</evidence>
<dbReference type="EMBL" id="SNRW01000770">
    <property type="protein sequence ID" value="KAA6399356.1"/>
    <property type="molecule type" value="Genomic_DNA"/>
</dbReference>
<dbReference type="InterPro" id="IPR016158">
    <property type="entry name" value="Cullin_homology"/>
</dbReference>
<dbReference type="OrthoDB" id="27073at2759"/>
<dbReference type="InterPro" id="IPR016159">
    <property type="entry name" value="Cullin_repeat-like_dom_sf"/>
</dbReference>
<dbReference type="SMART" id="SM00182">
    <property type="entry name" value="CULLIN"/>
    <property type="match status" value="1"/>
</dbReference>
<reference evidence="6 7" key="1">
    <citation type="submission" date="2019-03" db="EMBL/GenBank/DDBJ databases">
        <title>Single cell metagenomics reveals metabolic interactions within the superorganism composed of flagellate Streblomastix strix and complex community of Bacteroidetes bacteria on its surface.</title>
        <authorList>
            <person name="Treitli S.C."/>
            <person name="Kolisko M."/>
            <person name="Husnik F."/>
            <person name="Keeling P."/>
            <person name="Hampl V."/>
        </authorList>
    </citation>
    <scope>NUCLEOTIDE SEQUENCE [LARGE SCALE GENOMIC DNA]</scope>
    <source>
        <strain evidence="6">ST1C</strain>
    </source>
</reference>
<dbReference type="Proteomes" id="UP000324800">
    <property type="component" value="Unassembled WGS sequence"/>
</dbReference>
<dbReference type="InterPro" id="IPR036317">
    <property type="entry name" value="Cullin_homology_sf"/>
</dbReference>
<evidence type="ECO:0000256" key="3">
    <source>
        <dbReference type="RuleBase" id="RU003829"/>
    </source>
</evidence>
<gene>
    <name evidence="6" type="ORF">EZS28_005117</name>
</gene>
<evidence type="ECO:0000256" key="4">
    <source>
        <dbReference type="SAM" id="Coils"/>
    </source>
</evidence>